<proteinExistence type="predicted"/>
<keyword evidence="1 6" id="KW-0479">Metal-binding</keyword>
<dbReference type="GO" id="GO:0006457">
    <property type="term" value="P:protein folding"/>
    <property type="evidence" value="ECO:0007669"/>
    <property type="project" value="InterPro"/>
</dbReference>
<organism evidence="8 9">
    <name type="scientific">Rhizopus stolonifer</name>
    <name type="common">Rhizopus nigricans</name>
    <dbReference type="NCBI Taxonomy" id="4846"/>
    <lineage>
        <taxon>Eukaryota</taxon>
        <taxon>Fungi</taxon>
        <taxon>Fungi incertae sedis</taxon>
        <taxon>Mucoromycota</taxon>
        <taxon>Mucoromycotina</taxon>
        <taxon>Mucoromycetes</taxon>
        <taxon>Mucorales</taxon>
        <taxon>Mucorineae</taxon>
        <taxon>Rhizopodaceae</taxon>
        <taxon>Rhizopus</taxon>
    </lineage>
</organism>
<dbReference type="PANTHER" id="PTHR43888">
    <property type="entry name" value="DNAJ-LIKE-2, ISOFORM A-RELATED"/>
    <property type="match status" value="1"/>
</dbReference>
<dbReference type="GO" id="GO:0030544">
    <property type="term" value="F:Hsp70 protein binding"/>
    <property type="evidence" value="ECO:0007669"/>
    <property type="project" value="InterPro"/>
</dbReference>
<evidence type="ECO:0000259" key="7">
    <source>
        <dbReference type="PROSITE" id="PS51188"/>
    </source>
</evidence>
<sequence>KRGPDYHITLQVTLEDLYNGAEIQVDVSKQVLCDHCHGSGARHPDDIHTCNACLGSGMIVKRAQVGPGMFQQFQQVCHACGGKGKTIEHACPHCAGKKVRRGNENYSLYIEKGMMDGQQIVLEEEADEYPETIPGNIVFSTQAAPHPVFERQGNHLYTKQHITLIEALAGFKKTITHLDGSTIELVREGVTQYGYVQTMKGQGMPYHQDHSQHGDLFVEYQVVFPTHVDAETIEYLKKGSTFKPHLIHQEL</sequence>
<dbReference type="CDD" id="cd10747">
    <property type="entry name" value="DnaJ_C"/>
    <property type="match status" value="1"/>
</dbReference>
<dbReference type="EMBL" id="PJQM01004869">
    <property type="protein sequence ID" value="RCH83072.1"/>
    <property type="molecule type" value="Genomic_DNA"/>
</dbReference>
<keyword evidence="4 6" id="KW-0862">Zinc</keyword>
<evidence type="ECO:0000256" key="3">
    <source>
        <dbReference type="ARBA" id="ARBA00022771"/>
    </source>
</evidence>
<dbReference type="InterPro" id="IPR001305">
    <property type="entry name" value="HSP_DnaJ_Cys-rich_dom"/>
</dbReference>
<dbReference type="Gene3D" id="2.10.230.10">
    <property type="entry name" value="Heat shock protein DnaJ, cysteine-rich domain"/>
    <property type="match status" value="1"/>
</dbReference>
<name>A0A367IZG3_RHIST</name>
<gene>
    <name evidence="8" type="primary">SCJ1_1</name>
    <name evidence="8" type="ORF">CU098_002650</name>
</gene>
<dbReference type="InterPro" id="IPR008971">
    <property type="entry name" value="HSP40/DnaJ_pept-bd"/>
</dbReference>
<reference evidence="8 9" key="1">
    <citation type="journal article" date="2018" name="G3 (Bethesda)">
        <title>Phylogenetic and Phylogenomic Definition of Rhizopus Species.</title>
        <authorList>
            <person name="Gryganskyi A.P."/>
            <person name="Golan J."/>
            <person name="Dolatabadi S."/>
            <person name="Mondo S."/>
            <person name="Robb S."/>
            <person name="Idnurm A."/>
            <person name="Muszewska A."/>
            <person name="Steczkiewicz K."/>
            <person name="Masonjones S."/>
            <person name="Liao H.L."/>
            <person name="Gajdeczka M.T."/>
            <person name="Anike F."/>
            <person name="Vuek A."/>
            <person name="Anishchenko I.M."/>
            <person name="Voigt K."/>
            <person name="de Hoog G.S."/>
            <person name="Smith M.E."/>
            <person name="Heitman J."/>
            <person name="Vilgalys R."/>
            <person name="Stajich J.E."/>
        </authorList>
    </citation>
    <scope>NUCLEOTIDE SEQUENCE [LARGE SCALE GENOMIC DNA]</scope>
    <source>
        <strain evidence="8 9">LSU 92-RS-03</strain>
    </source>
</reference>
<dbReference type="Gene3D" id="2.60.260.20">
    <property type="entry name" value="Urease metallochaperone UreE, N-terminal domain"/>
    <property type="match status" value="2"/>
</dbReference>
<dbReference type="InterPro" id="IPR044713">
    <property type="entry name" value="DNJA1/2-like"/>
</dbReference>
<dbReference type="STRING" id="4846.A0A367IZG3"/>
<accession>A0A367IZG3</accession>
<protein>
    <submittedName>
        <fullName evidence="8">DnaJ-protein scj1</fullName>
    </submittedName>
</protein>
<dbReference type="FunFam" id="2.60.260.20:FF:000013">
    <property type="entry name" value="DnaJ subfamily B member 11"/>
    <property type="match status" value="1"/>
</dbReference>
<dbReference type="OrthoDB" id="550424at2759"/>
<dbReference type="PROSITE" id="PS51188">
    <property type="entry name" value="ZF_CR"/>
    <property type="match status" value="1"/>
</dbReference>
<comment type="caution">
    <text evidence="8">The sequence shown here is derived from an EMBL/GenBank/DDBJ whole genome shotgun (WGS) entry which is preliminary data.</text>
</comment>
<dbReference type="Pfam" id="PF01556">
    <property type="entry name" value="DnaJ_C"/>
    <property type="match status" value="1"/>
</dbReference>
<dbReference type="SUPFAM" id="SSF57938">
    <property type="entry name" value="DnaJ/Hsp40 cysteine-rich domain"/>
    <property type="match status" value="1"/>
</dbReference>
<keyword evidence="3 6" id="KW-0863">Zinc-finger</keyword>
<keyword evidence="2" id="KW-0677">Repeat</keyword>
<evidence type="ECO:0000256" key="2">
    <source>
        <dbReference type="ARBA" id="ARBA00022737"/>
    </source>
</evidence>
<evidence type="ECO:0000256" key="1">
    <source>
        <dbReference type="ARBA" id="ARBA00022723"/>
    </source>
</evidence>
<dbReference type="GO" id="GO:0008270">
    <property type="term" value="F:zinc ion binding"/>
    <property type="evidence" value="ECO:0007669"/>
    <property type="project" value="UniProtKB-KW"/>
</dbReference>
<keyword evidence="5" id="KW-0143">Chaperone</keyword>
<dbReference type="InterPro" id="IPR036410">
    <property type="entry name" value="HSP_DnaJ_Cys-rich_dom_sf"/>
</dbReference>
<dbReference type="Pfam" id="PF00684">
    <property type="entry name" value="DnaJ_CXXCXGXG"/>
    <property type="match status" value="1"/>
</dbReference>
<dbReference type="AlphaFoldDB" id="A0A367IZG3"/>
<dbReference type="SUPFAM" id="SSF49493">
    <property type="entry name" value="HSP40/DnaJ peptide-binding domain"/>
    <property type="match status" value="2"/>
</dbReference>
<dbReference type="Proteomes" id="UP000253551">
    <property type="component" value="Unassembled WGS sequence"/>
</dbReference>
<evidence type="ECO:0000256" key="5">
    <source>
        <dbReference type="ARBA" id="ARBA00023186"/>
    </source>
</evidence>
<dbReference type="FunFam" id="2.10.230.10:FF:000002">
    <property type="entry name" value="Molecular chaperone DnaJ"/>
    <property type="match status" value="1"/>
</dbReference>
<evidence type="ECO:0000313" key="8">
    <source>
        <dbReference type="EMBL" id="RCH83072.1"/>
    </source>
</evidence>
<keyword evidence="9" id="KW-1185">Reference proteome</keyword>
<feature type="zinc finger region" description="CR-type" evidence="6">
    <location>
        <begin position="20"/>
        <end position="103"/>
    </location>
</feature>
<feature type="domain" description="CR-type" evidence="7">
    <location>
        <begin position="20"/>
        <end position="103"/>
    </location>
</feature>
<dbReference type="InterPro" id="IPR002939">
    <property type="entry name" value="DnaJ_C"/>
</dbReference>
<dbReference type="CDD" id="cd10719">
    <property type="entry name" value="DnaJ_zf"/>
    <property type="match status" value="1"/>
</dbReference>
<evidence type="ECO:0000256" key="4">
    <source>
        <dbReference type="ARBA" id="ARBA00022833"/>
    </source>
</evidence>
<dbReference type="GO" id="GO:0051082">
    <property type="term" value="F:unfolded protein binding"/>
    <property type="evidence" value="ECO:0007669"/>
    <property type="project" value="InterPro"/>
</dbReference>
<evidence type="ECO:0000256" key="6">
    <source>
        <dbReference type="PROSITE-ProRule" id="PRU00546"/>
    </source>
</evidence>
<evidence type="ECO:0000313" key="9">
    <source>
        <dbReference type="Proteomes" id="UP000253551"/>
    </source>
</evidence>
<feature type="non-terminal residue" evidence="8">
    <location>
        <position position="1"/>
    </location>
</feature>